<sequence>MPQHGGRVGQYLLSGVVWYQQPTIVIRWKPPTAASLKLSTKSH</sequence>
<proteinExistence type="predicted"/>
<dbReference type="Proteomes" id="UP000070121">
    <property type="component" value="Unassembled WGS sequence"/>
</dbReference>
<protein>
    <submittedName>
        <fullName evidence="1">Uncharacterized protein</fullName>
    </submittedName>
</protein>
<gene>
    <name evidence="1" type="ORF">CSAL01_11535</name>
</gene>
<dbReference type="EMBL" id="JFFI01001265">
    <property type="protein sequence ID" value="KXH61571.1"/>
    <property type="molecule type" value="Genomic_DNA"/>
</dbReference>
<reference evidence="1 2" key="1">
    <citation type="submission" date="2014-02" db="EMBL/GenBank/DDBJ databases">
        <title>The genome sequence of Colletotrichum salicis CBS 607.94.</title>
        <authorList>
            <person name="Baroncelli R."/>
            <person name="Thon M.R."/>
        </authorList>
    </citation>
    <scope>NUCLEOTIDE SEQUENCE [LARGE SCALE GENOMIC DNA]</scope>
    <source>
        <strain evidence="1 2">CBS 607.94</strain>
    </source>
</reference>
<evidence type="ECO:0000313" key="2">
    <source>
        <dbReference type="Proteomes" id="UP000070121"/>
    </source>
</evidence>
<name>A0A135UME4_9PEZI</name>
<accession>A0A135UME4</accession>
<evidence type="ECO:0000313" key="1">
    <source>
        <dbReference type="EMBL" id="KXH61571.1"/>
    </source>
</evidence>
<dbReference type="AlphaFoldDB" id="A0A135UME4"/>
<organism evidence="1 2">
    <name type="scientific">Colletotrichum salicis</name>
    <dbReference type="NCBI Taxonomy" id="1209931"/>
    <lineage>
        <taxon>Eukaryota</taxon>
        <taxon>Fungi</taxon>
        <taxon>Dikarya</taxon>
        <taxon>Ascomycota</taxon>
        <taxon>Pezizomycotina</taxon>
        <taxon>Sordariomycetes</taxon>
        <taxon>Hypocreomycetidae</taxon>
        <taxon>Glomerellales</taxon>
        <taxon>Glomerellaceae</taxon>
        <taxon>Colletotrichum</taxon>
        <taxon>Colletotrichum acutatum species complex</taxon>
    </lineage>
</organism>
<dbReference type="OrthoDB" id="10354920at2759"/>
<keyword evidence="2" id="KW-1185">Reference proteome</keyword>
<comment type="caution">
    <text evidence="1">The sequence shown here is derived from an EMBL/GenBank/DDBJ whole genome shotgun (WGS) entry which is preliminary data.</text>
</comment>